<evidence type="ECO:0000313" key="2">
    <source>
        <dbReference type="Proteomes" id="UP000269396"/>
    </source>
</evidence>
<sequence length="75" mass="8389">MNNNRIELERKAQDRVDWRMLVDSLYSSGNNKLGHNTTELMNPKIPETIIFASCKNTGSSLASLVPSASKVRLIL</sequence>
<keyword evidence="2" id="KW-1185">Reference proteome</keyword>
<protein>
    <submittedName>
        <fullName evidence="1">Uncharacterized protein</fullName>
    </submittedName>
</protein>
<evidence type="ECO:0000313" key="1">
    <source>
        <dbReference type="EMBL" id="VDP01167.1"/>
    </source>
</evidence>
<accession>A0A183NPD0</accession>
<organism evidence="1 2">
    <name type="scientific">Schistosoma mattheei</name>
    <dbReference type="NCBI Taxonomy" id="31246"/>
    <lineage>
        <taxon>Eukaryota</taxon>
        <taxon>Metazoa</taxon>
        <taxon>Spiralia</taxon>
        <taxon>Lophotrochozoa</taxon>
        <taxon>Platyhelminthes</taxon>
        <taxon>Trematoda</taxon>
        <taxon>Digenea</taxon>
        <taxon>Strigeidida</taxon>
        <taxon>Schistosomatoidea</taxon>
        <taxon>Schistosomatidae</taxon>
        <taxon>Schistosoma</taxon>
    </lineage>
</organism>
<dbReference type="EMBL" id="UZAL01008973">
    <property type="protein sequence ID" value="VDP01167.1"/>
    <property type="molecule type" value="Genomic_DNA"/>
</dbReference>
<dbReference type="AlphaFoldDB" id="A0A183NPD0"/>
<dbReference type="STRING" id="31246.A0A183NPD0"/>
<reference evidence="1 2" key="1">
    <citation type="submission" date="2018-11" db="EMBL/GenBank/DDBJ databases">
        <authorList>
            <consortium name="Pathogen Informatics"/>
        </authorList>
    </citation>
    <scope>NUCLEOTIDE SEQUENCE [LARGE SCALE GENOMIC DNA]</scope>
    <source>
        <strain>Denwood</strain>
        <strain evidence="2">Zambia</strain>
    </source>
</reference>
<name>A0A183NPD0_9TREM</name>
<dbReference type="Proteomes" id="UP000269396">
    <property type="component" value="Unassembled WGS sequence"/>
</dbReference>
<proteinExistence type="predicted"/>
<gene>
    <name evidence="1" type="ORF">SMTD_LOCUS3966</name>
</gene>